<name>A0A1V0N2V4_9ARCH</name>
<dbReference type="STRING" id="74969.FAD_0570"/>
<dbReference type="GeneID" id="16025777"/>
<evidence type="ECO:0000313" key="2">
    <source>
        <dbReference type="EMBL" id="NOL60029.1"/>
    </source>
</evidence>
<accession>A0A1V0N2V4</accession>
<reference evidence="2 4" key="2">
    <citation type="submission" date="2020-05" db="EMBL/GenBank/DDBJ databases">
        <authorList>
            <person name="Zhang R."/>
        </authorList>
    </citation>
    <scope>NUCLEOTIDE SEQUENCE [LARGE SCALE GENOMIC DNA]</scope>
    <source>
        <strain evidence="2 4">DSM 28986</strain>
    </source>
</reference>
<dbReference type="OrthoDB" id="57185at2157"/>
<evidence type="ECO:0000313" key="4">
    <source>
        <dbReference type="Proteomes" id="UP000546917"/>
    </source>
</evidence>
<dbReference type="RefSeq" id="WP_009887627.1">
    <property type="nucleotide sequence ID" value="NZ_CP015363.1"/>
</dbReference>
<dbReference type="GeneID" id="31676074"/>
<gene>
    <name evidence="1" type="ORF">FAD_0570</name>
    <name evidence="2" type="ORF">HLB00_04170</name>
</gene>
<proteinExistence type="predicted"/>
<dbReference type="EMBL" id="CP015363">
    <property type="protein sequence ID" value="ARD84482.1"/>
    <property type="molecule type" value="Genomic_DNA"/>
</dbReference>
<sequence length="80" mass="9382">MYKCDDIKEIRVRYADETDRELSAEEIKEACNKANEANDSIERVLMKKEPKEVRYVEINPKKYTTLKNEAGTVLKPMPPY</sequence>
<keyword evidence="3" id="KW-1185">Reference proteome</keyword>
<evidence type="ECO:0000313" key="3">
    <source>
        <dbReference type="Proteomes" id="UP000192050"/>
    </source>
</evidence>
<reference evidence="1 3" key="1">
    <citation type="submission" date="2011-10" db="EMBL/GenBank/DDBJ databases">
        <title>Metabolic and evolutionary patterns in the extreme acidophile Ferroplasma acidiphilum.</title>
        <authorList>
            <person name="Golyshina O.V."/>
            <person name="Kozyavkin S.A."/>
            <person name="Tatusov R.L."/>
            <person name="Slesarev A.I."/>
            <person name="Golyshin P.N."/>
        </authorList>
    </citation>
    <scope>NUCLEOTIDE SEQUENCE [LARGE SCALE GENOMIC DNA]</scope>
    <source>
        <strain evidence="1">Berkeley</strain>
        <strain evidence="3">Y</strain>
    </source>
</reference>
<dbReference type="KEGG" id="fai:FAD_0570"/>
<dbReference type="Proteomes" id="UP000546917">
    <property type="component" value="Unassembled WGS sequence"/>
</dbReference>
<evidence type="ECO:0000313" key="1">
    <source>
        <dbReference type="EMBL" id="ARD84482.1"/>
    </source>
</evidence>
<protein>
    <submittedName>
        <fullName evidence="1">Uncharacterized protein</fullName>
    </submittedName>
</protein>
<dbReference type="EMBL" id="JABGBP010000142">
    <property type="protein sequence ID" value="NOL60029.1"/>
    <property type="molecule type" value="Genomic_DNA"/>
</dbReference>
<organism evidence="1 3">
    <name type="scientific">Ferroplasma acidiphilum</name>
    <dbReference type="NCBI Taxonomy" id="74969"/>
    <lineage>
        <taxon>Archaea</taxon>
        <taxon>Methanobacteriati</taxon>
        <taxon>Thermoplasmatota</taxon>
        <taxon>Thermoplasmata</taxon>
        <taxon>Thermoplasmatales</taxon>
        <taxon>Ferroplasmaceae</taxon>
        <taxon>Ferroplasma</taxon>
    </lineage>
</organism>
<dbReference type="AlphaFoldDB" id="A0A1V0N2V4"/>
<dbReference type="Proteomes" id="UP000192050">
    <property type="component" value="Chromosome"/>
</dbReference>